<dbReference type="InterPro" id="IPR009702">
    <property type="entry name" value="DUF1284"/>
</dbReference>
<dbReference type="AlphaFoldDB" id="A0A0K2GAB5"/>
<dbReference type="EMBL" id="CP011801">
    <property type="protein sequence ID" value="ALA57819.1"/>
    <property type="molecule type" value="Genomic_DNA"/>
</dbReference>
<sequence length="158" mass="17800">MTQFCSEMAMRMNRDTTAPLRLRGHTLLCLQGFRGEGYSLDFVNNMAEVHRLLTEHPETWVEVVASPDTICGACPHRRLSGCTLNGARSEEEMHEQDHVVLRKLGIEAGSRLPWREILDRISRSVSGGDLPAICGTCRWLPLGYCREGVDRLHKSARP</sequence>
<proteinExistence type="predicted"/>
<protein>
    <recommendedName>
        <fullName evidence="3">DUF1284 domain-containing protein</fullName>
    </recommendedName>
</protein>
<dbReference type="Proteomes" id="UP000069205">
    <property type="component" value="Chromosome"/>
</dbReference>
<keyword evidence="2" id="KW-1185">Reference proteome</keyword>
<dbReference type="PATRIC" id="fig|42253.5.peg.1362"/>
<evidence type="ECO:0000313" key="2">
    <source>
        <dbReference type="Proteomes" id="UP000069205"/>
    </source>
</evidence>
<evidence type="ECO:0008006" key="3">
    <source>
        <dbReference type="Google" id="ProtNLM"/>
    </source>
</evidence>
<dbReference type="Pfam" id="PF06935">
    <property type="entry name" value="DUF1284"/>
    <property type="match status" value="1"/>
</dbReference>
<accession>A0A0K2GAB5</accession>
<dbReference type="STRING" id="42253.NITMOv2_1392"/>
<dbReference type="KEGG" id="nmv:NITMOv2_1392"/>
<organism evidence="1 2">
    <name type="scientific">Nitrospira moscoviensis</name>
    <dbReference type="NCBI Taxonomy" id="42253"/>
    <lineage>
        <taxon>Bacteria</taxon>
        <taxon>Pseudomonadati</taxon>
        <taxon>Nitrospirota</taxon>
        <taxon>Nitrospiria</taxon>
        <taxon>Nitrospirales</taxon>
        <taxon>Nitrospiraceae</taxon>
        <taxon>Nitrospira</taxon>
    </lineage>
</organism>
<reference evidence="1 2" key="1">
    <citation type="journal article" date="2015" name="Proc. Natl. Acad. Sci. U.S.A.">
        <title>Expanded metabolic versatility of ubiquitous nitrite-oxidizing bacteria from the genus Nitrospira.</title>
        <authorList>
            <person name="Koch H."/>
            <person name="Lucker S."/>
            <person name="Albertsen M."/>
            <person name="Kitzinger K."/>
            <person name="Herbold C."/>
            <person name="Spieck E."/>
            <person name="Nielsen P.H."/>
            <person name="Wagner M."/>
            <person name="Daims H."/>
        </authorList>
    </citation>
    <scope>NUCLEOTIDE SEQUENCE [LARGE SCALE GENOMIC DNA]</scope>
    <source>
        <strain evidence="1 2">NSP M-1</strain>
    </source>
</reference>
<evidence type="ECO:0000313" key="1">
    <source>
        <dbReference type="EMBL" id="ALA57819.1"/>
    </source>
</evidence>
<name>A0A0K2GAB5_NITMO</name>
<gene>
    <name evidence="1" type="ORF">NITMOv2_1392</name>
</gene>